<keyword evidence="1" id="KW-0812">Transmembrane</keyword>
<comment type="caution">
    <text evidence="2">The sequence shown here is derived from an EMBL/GenBank/DDBJ whole genome shotgun (WGS) entry which is preliminary data.</text>
</comment>
<gene>
    <name evidence="2" type="ORF">PSON_ATCC_30995.1.T0170256</name>
</gene>
<name>A0A8S1L4Z9_9CILI</name>
<accession>A0A8S1L4Z9</accession>
<sequence>MYQKVVNLVQVADMFGADITLNIQNKGKFTSFFGGFMSLVVWIAMLYVFISQGMDLINREDQQNKAITRTINDISPNARVLNISNFMIGIKLDDPLQILFNTTNQTMFNITIYQNHITTFPNKTRIKTVNTSLILEPCTSEHFSSLNLISDSDQMESYTAYFCLPLNYSFVLEGTYNSQSFQYTSIKVSACKGSSQCFSNDQLSLLPERQAFKLSTLMFTTIINPFSNDEIISQQLFQDFYQQTKKFQEQVSDIFLEPNTLQIDNSIFPFEEDSFFGEYWSFRLGNIRSFTNDYAEPTNYFTVNLRISSEYYSSYISYKKFGDFISFIGGTLKVITSLIGIIVIKYNTIGFKLMLASTLYQCKIDDVSQSQKKAEQNDIFKFIQKEKEKAEAMLQRFRGSTKKLFQFNKVTGIFKSQRFTQVYKSDAELLKDIQQQSNLKEIDSVKLEPTSHEHGSIDHLKDAFIQNMVQHLLMANEKIKLGLNFVVYYLSCFRHFERYKRIYIVLQKSTININNDLDIVLILQKLQEINKIKYLLLDKHQLQLFNYIPQPIITWHGLQGNDQQLQKNTIAKLNVIGKVSRYDTRSKMLKLFRAYEEVKMDENQKQINSRIIEQLGPIVQNVFQQSHQIAEDYNKMKQEEEMHIKSKKQPPLNTMNISQRNLIQTYGPNYLQSKSDAIEIEDIVFE</sequence>
<feature type="transmembrane region" description="Helical" evidence="1">
    <location>
        <begin position="29"/>
        <end position="50"/>
    </location>
</feature>
<evidence type="ECO:0000313" key="3">
    <source>
        <dbReference type="Proteomes" id="UP000692954"/>
    </source>
</evidence>
<keyword evidence="1" id="KW-0472">Membrane</keyword>
<evidence type="ECO:0008006" key="4">
    <source>
        <dbReference type="Google" id="ProtNLM"/>
    </source>
</evidence>
<evidence type="ECO:0000256" key="1">
    <source>
        <dbReference type="SAM" id="Phobius"/>
    </source>
</evidence>
<dbReference type="PANTHER" id="PTHR31398">
    <property type="entry name" value="MEIOTIC NUCLEAR DIVISION PROTEIN 1 HOMOLOG"/>
    <property type="match status" value="1"/>
</dbReference>
<evidence type="ECO:0000313" key="2">
    <source>
        <dbReference type="EMBL" id="CAD8063140.1"/>
    </source>
</evidence>
<reference evidence="2" key="1">
    <citation type="submission" date="2021-01" db="EMBL/GenBank/DDBJ databases">
        <authorList>
            <consortium name="Genoscope - CEA"/>
            <person name="William W."/>
        </authorList>
    </citation>
    <scope>NUCLEOTIDE SEQUENCE</scope>
</reference>
<dbReference type="PANTHER" id="PTHR31398:SF0">
    <property type="entry name" value="MEIOTIC NUCLEAR DIVISION PROTEIN 1 HOMOLOG"/>
    <property type="match status" value="1"/>
</dbReference>
<dbReference type="Proteomes" id="UP000692954">
    <property type="component" value="Unassembled WGS sequence"/>
</dbReference>
<dbReference type="EMBL" id="CAJJDN010000017">
    <property type="protein sequence ID" value="CAD8063140.1"/>
    <property type="molecule type" value="Genomic_DNA"/>
</dbReference>
<dbReference type="OrthoDB" id="289648at2759"/>
<dbReference type="GO" id="GO:0005634">
    <property type="term" value="C:nucleus"/>
    <property type="evidence" value="ECO:0007669"/>
    <property type="project" value="TreeGrafter"/>
</dbReference>
<protein>
    <recommendedName>
        <fullName evidence="4">Transmembrane protein</fullName>
    </recommendedName>
</protein>
<organism evidence="2 3">
    <name type="scientific">Paramecium sonneborni</name>
    <dbReference type="NCBI Taxonomy" id="65129"/>
    <lineage>
        <taxon>Eukaryota</taxon>
        <taxon>Sar</taxon>
        <taxon>Alveolata</taxon>
        <taxon>Ciliophora</taxon>
        <taxon>Intramacronucleata</taxon>
        <taxon>Oligohymenophorea</taxon>
        <taxon>Peniculida</taxon>
        <taxon>Parameciidae</taxon>
        <taxon>Paramecium</taxon>
    </lineage>
</organism>
<keyword evidence="3" id="KW-1185">Reference proteome</keyword>
<proteinExistence type="predicted"/>
<dbReference type="AlphaFoldDB" id="A0A8S1L4Z9"/>
<dbReference type="GO" id="GO:0007131">
    <property type="term" value="P:reciprocal meiotic recombination"/>
    <property type="evidence" value="ECO:0007669"/>
    <property type="project" value="TreeGrafter"/>
</dbReference>
<keyword evidence="1" id="KW-1133">Transmembrane helix</keyword>